<comment type="caution">
    <text evidence="2">The sequence shown here is derived from an EMBL/GenBank/DDBJ whole genome shotgun (WGS) entry which is preliminary data.</text>
</comment>
<reference evidence="2" key="1">
    <citation type="journal article" date="2015" name="Nature">
        <title>Complex archaea that bridge the gap between prokaryotes and eukaryotes.</title>
        <authorList>
            <person name="Spang A."/>
            <person name="Saw J.H."/>
            <person name="Jorgensen S.L."/>
            <person name="Zaremba-Niedzwiedzka K."/>
            <person name="Martijn J."/>
            <person name="Lind A.E."/>
            <person name="van Eijk R."/>
            <person name="Schleper C."/>
            <person name="Guy L."/>
            <person name="Ettema T.J."/>
        </authorList>
    </citation>
    <scope>NUCLEOTIDE SEQUENCE</scope>
</reference>
<dbReference type="AlphaFoldDB" id="A0A0F8ZYD6"/>
<evidence type="ECO:0008006" key="3">
    <source>
        <dbReference type="Google" id="ProtNLM"/>
    </source>
</evidence>
<dbReference type="EMBL" id="LAZR01045401">
    <property type="protein sequence ID" value="KKK98952.1"/>
    <property type="molecule type" value="Genomic_DNA"/>
</dbReference>
<gene>
    <name evidence="2" type="ORF">LCGC14_2637620</name>
</gene>
<keyword evidence="1" id="KW-0175">Coiled coil</keyword>
<protein>
    <recommendedName>
        <fullName evidence="3">Transposase DDE domain-containing protein</fullName>
    </recommendedName>
</protein>
<feature type="coiled-coil region" evidence="1">
    <location>
        <begin position="25"/>
        <end position="52"/>
    </location>
</feature>
<name>A0A0F8ZYD6_9ZZZZ</name>
<organism evidence="2">
    <name type="scientific">marine sediment metagenome</name>
    <dbReference type="NCBI Taxonomy" id="412755"/>
    <lineage>
        <taxon>unclassified sequences</taxon>
        <taxon>metagenomes</taxon>
        <taxon>ecological metagenomes</taxon>
    </lineage>
</organism>
<proteinExistence type="predicted"/>
<sequence length="295" mass="33369">MGKWNNRYIHPKMAQGFNFPFAEAVAVAERRLARCERTLVDARAEVDRLRQHHLQLLTENQNNLHPVRALFRVDGGFASQENIAWLIEMGYDVDTKARSTGVRNGLIAALSPETVWQRVGGNATLTGWANSTADGYFTYPVDLALARYQIGKRVRHSVLVHFGDDDATADLDGWFHRYNGRQTIEAGIKEGKNVFQMHHLKVRSPQALLLQEHFACFAANFVRFAAFWLTEQQTLLPPFDTTSVKQMVQVCAHTSAWVKHVGDVWLLTFTEQSLYAGHSLRVGNGALQLPLPLFR</sequence>
<accession>A0A0F8ZYD6</accession>
<evidence type="ECO:0000256" key="1">
    <source>
        <dbReference type="SAM" id="Coils"/>
    </source>
</evidence>
<evidence type="ECO:0000313" key="2">
    <source>
        <dbReference type="EMBL" id="KKK98952.1"/>
    </source>
</evidence>
<feature type="non-terminal residue" evidence="2">
    <location>
        <position position="295"/>
    </location>
</feature>